<dbReference type="SUPFAM" id="SSF81606">
    <property type="entry name" value="PP2C-like"/>
    <property type="match status" value="1"/>
</dbReference>
<dbReference type="PATRIC" id="fig|218284.4.peg.985"/>
<name>A0A0P6W443_9BACI</name>
<dbReference type="RefSeq" id="WP_060671292.1">
    <property type="nucleotide sequence ID" value="NZ_LIXZ01000002.1"/>
</dbReference>
<dbReference type="Gene3D" id="3.60.40.10">
    <property type="entry name" value="PPM-type phosphatase domain"/>
    <property type="match status" value="1"/>
</dbReference>
<dbReference type="OrthoDB" id="7944398at2"/>
<dbReference type="Proteomes" id="UP000050398">
    <property type="component" value="Unassembled WGS sequence"/>
</dbReference>
<proteinExistence type="predicted"/>
<protein>
    <submittedName>
        <fullName evidence="1">Protein phosphatase</fullName>
    </submittedName>
</protein>
<gene>
    <name evidence="1" type="ORF">AM506_04675</name>
</gene>
<sequence length="270" mass="31363">MAAPISEFSWVGSERNFVDQLHIQTLKHITLGRFGGNSIAGQYKNEDGCLIWVDDEQGWEFVVLLDAHHSAESAELVMNQFIIYKEEIQKMLSLPYEQTLKRLEETILRMFQNEKFIDDCRKVKGETACFIALRIQKYLWWLSIGDCISFLFHPELAKLGQYQVNQRQFYEWVGQVNTFDQKVPCYSRGIRELRQGLNRILLTTDGLVECPNEPYTNPQDIYNELKGLPLNEGIMVLLKTIKEKKVRDSTTIISWDVNISCEVTNPSDEK</sequence>
<dbReference type="AlphaFoldDB" id="A0A0P6W443"/>
<dbReference type="EMBL" id="LIXZ01000002">
    <property type="protein sequence ID" value="KPL61024.1"/>
    <property type="molecule type" value="Genomic_DNA"/>
</dbReference>
<evidence type="ECO:0000313" key="1">
    <source>
        <dbReference type="EMBL" id="KPL61024.1"/>
    </source>
</evidence>
<comment type="caution">
    <text evidence="1">The sequence shown here is derived from an EMBL/GenBank/DDBJ whole genome shotgun (WGS) entry which is preliminary data.</text>
</comment>
<evidence type="ECO:0000313" key="2">
    <source>
        <dbReference type="Proteomes" id="UP000050398"/>
    </source>
</evidence>
<accession>A0A0P6W443</accession>
<reference evidence="1 2" key="1">
    <citation type="submission" date="2015-08" db="EMBL/GenBank/DDBJ databases">
        <title>Draft Genome Sequence of Bacillus vietnamensis UCD-SED5.</title>
        <authorList>
            <person name="Lee R.D."/>
            <person name="Jospin G."/>
            <person name="Lang J.M."/>
            <person name="Coil D.A."/>
            <person name="Eisen J.A."/>
        </authorList>
    </citation>
    <scope>NUCLEOTIDE SEQUENCE [LARGE SCALE GENOMIC DNA]</scope>
    <source>
        <strain evidence="1 2">UCD-SED5</strain>
    </source>
</reference>
<dbReference type="InterPro" id="IPR036457">
    <property type="entry name" value="PPM-type-like_dom_sf"/>
</dbReference>
<organism evidence="1 2">
    <name type="scientific">Rossellomorea vietnamensis</name>
    <dbReference type="NCBI Taxonomy" id="218284"/>
    <lineage>
        <taxon>Bacteria</taxon>
        <taxon>Bacillati</taxon>
        <taxon>Bacillota</taxon>
        <taxon>Bacilli</taxon>
        <taxon>Bacillales</taxon>
        <taxon>Bacillaceae</taxon>
        <taxon>Rossellomorea</taxon>
    </lineage>
</organism>